<dbReference type="SUPFAM" id="SSF48371">
    <property type="entry name" value="ARM repeat"/>
    <property type="match status" value="2"/>
</dbReference>
<feature type="region of interest" description="Disordered" evidence="4">
    <location>
        <begin position="269"/>
        <end position="290"/>
    </location>
</feature>
<feature type="domain" description="MI" evidence="5">
    <location>
        <begin position="707"/>
        <end position="835"/>
    </location>
</feature>
<feature type="compositionally biased region" description="Polar residues" evidence="4">
    <location>
        <begin position="124"/>
        <end position="134"/>
    </location>
</feature>
<feature type="region of interest" description="Disordered" evidence="4">
    <location>
        <begin position="31"/>
        <end position="214"/>
    </location>
</feature>
<feature type="region of interest" description="Disordered" evidence="4">
    <location>
        <begin position="646"/>
        <end position="699"/>
    </location>
</feature>
<dbReference type="GO" id="GO:0003743">
    <property type="term" value="F:translation initiation factor activity"/>
    <property type="evidence" value="ECO:0007669"/>
    <property type="project" value="UniProtKB-KW"/>
</dbReference>
<gene>
    <name evidence="6" type="ORF">QTG54_012723</name>
</gene>
<evidence type="ECO:0000256" key="4">
    <source>
        <dbReference type="SAM" id="MobiDB-lite"/>
    </source>
</evidence>
<feature type="compositionally biased region" description="Basic and acidic residues" evidence="4">
    <location>
        <begin position="60"/>
        <end position="76"/>
    </location>
</feature>
<dbReference type="InterPro" id="IPR016024">
    <property type="entry name" value="ARM-type_fold"/>
</dbReference>
<dbReference type="GO" id="GO:0016281">
    <property type="term" value="C:eukaryotic translation initiation factor 4F complex"/>
    <property type="evidence" value="ECO:0007669"/>
    <property type="project" value="TreeGrafter"/>
</dbReference>
<dbReference type="EMBL" id="JATAAI010000028">
    <property type="protein sequence ID" value="KAK1736701.1"/>
    <property type="molecule type" value="Genomic_DNA"/>
</dbReference>
<feature type="compositionally biased region" description="Low complexity" evidence="4">
    <location>
        <begin position="100"/>
        <end position="123"/>
    </location>
</feature>
<feature type="compositionally biased region" description="Basic and acidic residues" evidence="4">
    <location>
        <begin position="137"/>
        <end position="146"/>
    </location>
</feature>
<evidence type="ECO:0000256" key="2">
    <source>
        <dbReference type="ARBA" id="ARBA00022540"/>
    </source>
</evidence>
<dbReference type="InterPro" id="IPR003890">
    <property type="entry name" value="MIF4G-like_typ-3"/>
</dbReference>
<dbReference type="Pfam" id="PF02847">
    <property type="entry name" value="MA3"/>
    <property type="match status" value="1"/>
</dbReference>
<sequence length="890" mass="96648">MTKPMTLHASAKEFVPSAAAKEFVPSLATLTKAAGPSWGPKSKDEKASGDAKKTAPAKDGASDAKAAAKEAPKEAPKAPTPAPAPKVAAWGSKTSDAVKKAAPIKSQPKQAAPKQQQQQPPQQRGNSGRSSANNKGGDWKRGEKSKPSNGGSNSGSWARAAAKPGATNDKDVGNRRQQSRGSKGGEDGGNEDKSWSRGKVLPTELLNPGEGSSDVEKAVKRISVFDILSIRLDNLAAPSSWEPPEACHWNTPTREADIVEIAKADRIGGDVSKQERRRKKENPNDTAPALEDCKPLQVNEETRWKAKVFVGKEGEADEDEAVESKEEILRRALLILNKLSLTKFDKLSDAFINCGIGRDIDCLTGAVGMIVNKAQEEQHFASMYAGLCLKMSKTPMEGIDEGTKKGKKFKKILLERCQSEFETDAATKVKEATKGITDAEEIEYHTNLIKKHYLGHMRFIGELYNGDLISIRIMLFCLPTLLKGESDDSSGDVDEEKIECFAKLITVIGSSLEQQSEAMRSVGKTDAAESLAECWKAVEVMAGKRKGEGPKVSNRIKFMLQDLLEMKAKGWVTRRKEETAKTLAQIHKEVEKEERAAKRSSSSASLRNKGNMRRGTSSGDVRKAEKPQVDEDGFVSVAKSKMVSRSVSMSAMDQKYSSRGSTGAKPDRQSSQSKFAVLHESGPTKKGSKSKPAEEAKPKINYLSPEECSEKAKNILKEYFVGGDTSDAVLSIHELVGAGDDGSIARGAKVVEAAILLVLERKKEDVEKFLRVYLECAKDNKIEGESFVVGLNDPLEFLNDVAIDAPLAIPHLANIVAELVKAKIIPFSFLLNSPEYFRTDQNAATFGAKVMKNIGDDAVKSEDFIDVVSKLMTEEDKANHSSVNELIEAA</sequence>
<dbReference type="Pfam" id="PF02854">
    <property type="entry name" value="MIF4G"/>
    <property type="match status" value="1"/>
</dbReference>
<dbReference type="SMART" id="SM00543">
    <property type="entry name" value="MIF4G"/>
    <property type="match status" value="1"/>
</dbReference>
<feature type="compositionally biased region" description="Basic and acidic residues" evidence="4">
    <location>
        <begin position="41"/>
        <end position="53"/>
    </location>
</feature>
<evidence type="ECO:0000313" key="7">
    <source>
        <dbReference type="Proteomes" id="UP001224775"/>
    </source>
</evidence>
<dbReference type="PROSITE" id="PS51366">
    <property type="entry name" value="MI"/>
    <property type="match status" value="1"/>
</dbReference>
<evidence type="ECO:0000256" key="1">
    <source>
        <dbReference type="ARBA" id="ARBA00005775"/>
    </source>
</evidence>
<keyword evidence="7" id="KW-1185">Reference proteome</keyword>
<dbReference type="PANTHER" id="PTHR23253:SF9">
    <property type="entry name" value="EUKARYOTIC TRANSLATION INITIATION FACTOR 4 GAMMA 2"/>
    <property type="match status" value="1"/>
</dbReference>
<comment type="caution">
    <text evidence="6">The sequence shown here is derived from an EMBL/GenBank/DDBJ whole genome shotgun (WGS) entry which is preliminary data.</text>
</comment>
<feature type="region of interest" description="Disordered" evidence="4">
    <location>
        <begin position="589"/>
        <end position="628"/>
    </location>
</feature>
<dbReference type="InterPro" id="IPR003891">
    <property type="entry name" value="Initiation_fac_eIF4g_MI"/>
</dbReference>
<keyword evidence="3" id="KW-0648">Protein biosynthesis</keyword>
<accession>A0AAD8XZB2</accession>
<protein>
    <submittedName>
        <fullName evidence="6">Eukaryotic translation initiation factor 4 gamma</fullName>
    </submittedName>
</protein>
<dbReference type="Proteomes" id="UP001224775">
    <property type="component" value="Unassembled WGS sequence"/>
</dbReference>
<evidence type="ECO:0000259" key="5">
    <source>
        <dbReference type="PROSITE" id="PS51366"/>
    </source>
</evidence>
<comment type="similarity">
    <text evidence="1">Belongs to the eukaryotic initiation factor 4G family.</text>
</comment>
<dbReference type="GO" id="GO:0003729">
    <property type="term" value="F:mRNA binding"/>
    <property type="evidence" value="ECO:0007669"/>
    <property type="project" value="TreeGrafter"/>
</dbReference>
<organism evidence="6 7">
    <name type="scientific">Skeletonema marinoi</name>
    <dbReference type="NCBI Taxonomy" id="267567"/>
    <lineage>
        <taxon>Eukaryota</taxon>
        <taxon>Sar</taxon>
        <taxon>Stramenopiles</taxon>
        <taxon>Ochrophyta</taxon>
        <taxon>Bacillariophyta</taxon>
        <taxon>Coscinodiscophyceae</taxon>
        <taxon>Thalassiosirophycidae</taxon>
        <taxon>Thalassiosirales</taxon>
        <taxon>Skeletonemataceae</taxon>
        <taxon>Skeletonema</taxon>
        <taxon>Skeletonema marinoi-dohrnii complex</taxon>
    </lineage>
</organism>
<proteinExistence type="inferred from homology"/>
<dbReference type="Gene3D" id="1.25.40.180">
    <property type="match status" value="2"/>
</dbReference>
<dbReference type="SMART" id="SM00544">
    <property type="entry name" value="MA3"/>
    <property type="match status" value="1"/>
</dbReference>
<dbReference type="AlphaFoldDB" id="A0AAD8XZB2"/>
<reference evidence="6" key="1">
    <citation type="submission" date="2023-06" db="EMBL/GenBank/DDBJ databases">
        <title>Survivors Of The Sea: Transcriptome response of Skeletonema marinoi to long-term dormancy.</title>
        <authorList>
            <person name="Pinder M.I.M."/>
            <person name="Kourtchenko O."/>
            <person name="Robertson E.K."/>
            <person name="Larsson T."/>
            <person name="Maumus F."/>
            <person name="Osuna-Cruz C.M."/>
            <person name="Vancaester E."/>
            <person name="Stenow R."/>
            <person name="Vandepoele K."/>
            <person name="Ploug H."/>
            <person name="Bruchert V."/>
            <person name="Godhe A."/>
            <person name="Topel M."/>
        </authorList>
    </citation>
    <scope>NUCLEOTIDE SEQUENCE</scope>
    <source>
        <strain evidence="6">R05AC</strain>
    </source>
</reference>
<name>A0AAD8XZB2_9STRA</name>
<dbReference type="PANTHER" id="PTHR23253">
    <property type="entry name" value="EUKARYOTIC TRANSLATION INITIATION FACTOR 4 GAMMA"/>
    <property type="match status" value="1"/>
</dbReference>
<keyword evidence="2 6" id="KW-0396">Initiation factor</keyword>
<evidence type="ECO:0000313" key="6">
    <source>
        <dbReference type="EMBL" id="KAK1736701.1"/>
    </source>
</evidence>
<evidence type="ECO:0000256" key="3">
    <source>
        <dbReference type="ARBA" id="ARBA00022917"/>
    </source>
</evidence>
<feature type="compositionally biased region" description="Basic and acidic residues" evidence="4">
    <location>
        <begin position="183"/>
        <end position="195"/>
    </location>
</feature>